<protein>
    <recommendedName>
        <fullName evidence="3">Heat shock 70 kDa protein 12A</fullName>
    </recommendedName>
</protein>
<organism evidence="1 2">
    <name type="scientific">Rhizoctonia solani</name>
    <dbReference type="NCBI Taxonomy" id="456999"/>
    <lineage>
        <taxon>Eukaryota</taxon>
        <taxon>Fungi</taxon>
        <taxon>Dikarya</taxon>
        <taxon>Basidiomycota</taxon>
        <taxon>Agaricomycotina</taxon>
        <taxon>Agaricomycetes</taxon>
        <taxon>Cantharellales</taxon>
        <taxon>Ceratobasidiaceae</taxon>
        <taxon>Rhizoctonia</taxon>
    </lineage>
</organism>
<proteinExistence type="predicted"/>
<reference evidence="1" key="1">
    <citation type="submission" date="2021-01" db="EMBL/GenBank/DDBJ databases">
        <authorList>
            <person name="Kaushik A."/>
        </authorList>
    </citation>
    <scope>NUCLEOTIDE SEQUENCE</scope>
    <source>
        <strain evidence="1">AG4-RS23</strain>
    </source>
</reference>
<dbReference type="PANTHER" id="PTHR14187">
    <property type="entry name" value="ALPHA KINASE/ELONGATION FACTOR 2 KINASE"/>
    <property type="match status" value="1"/>
</dbReference>
<dbReference type="Gene3D" id="3.90.640.10">
    <property type="entry name" value="Actin, Chain A, domain 4"/>
    <property type="match status" value="1"/>
</dbReference>
<sequence>MRALAPDWTGSHKIILGVDIGATQSAVAFSYLCPGKPQGLQRVVEWPGQPAHKGQSRIPSAIYYDKNNRPRSFGAETMLSKTEDDAEDEGWNLVQHFKFHLHPDDIKRRHDFALEPLPNGLSLSQVYSDFMTYLLNHTKTYFGDRVLNGARVWEAYHRDMTVVLAHPNGWGIREQGFLRQAAIKAGLVTSENAHSNIQFVSEAEASVHFCMFHTDLHQHMNTGVNFVVCDAGGSTIDTTAYYVRKTSPVLELDETKASACVQAGGVSVDKTFQRYLSSILDKLNLSQDQRSDYMRNACRAFEEDVKKAFDGTGDELRVDLGAGRMNNEGLNIRRGKLTLTKETIRSFFTESVETAIECIRQQKNRECEHILLVGGFGESLYLRSMVNSEFSGNRCSVTVTSDPNAKAVADGSVLWCMKRTVVSRATRMAYGVTIVTPYDPSDLAHLGREQFLDDDGVYRVPGLWSQIVSKGTVMETNEAIREDYCRTYDNSNPALGNFSVNIYSYTGDGTNRNTWVIDKYGHTENGFEVVCKITADLSKMRKALQKLKGRNGKYYQLHFKIAIQFGDTELKAFLEWEYSGRTFTSTAVVLPNEVSL</sequence>
<dbReference type="CDD" id="cd10170">
    <property type="entry name" value="ASKHA_NBD_HSP70"/>
    <property type="match status" value="1"/>
</dbReference>
<dbReference type="InterPro" id="IPR043129">
    <property type="entry name" value="ATPase_NBD"/>
</dbReference>
<dbReference type="Gene3D" id="3.30.420.40">
    <property type="match status" value="2"/>
</dbReference>
<dbReference type="SUPFAM" id="SSF53067">
    <property type="entry name" value="Actin-like ATPase domain"/>
    <property type="match status" value="2"/>
</dbReference>
<comment type="caution">
    <text evidence="1">The sequence shown here is derived from an EMBL/GenBank/DDBJ whole genome shotgun (WGS) entry which is preliminary data.</text>
</comment>
<evidence type="ECO:0008006" key="3">
    <source>
        <dbReference type="Google" id="ProtNLM"/>
    </source>
</evidence>
<accession>A0A8H3H8S1</accession>
<gene>
    <name evidence="1" type="ORF">RDB_LOCUS112047</name>
</gene>
<evidence type="ECO:0000313" key="2">
    <source>
        <dbReference type="Proteomes" id="UP000663861"/>
    </source>
</evidence>
<dbReference type="Proteomes" id="UP000663861">
    <property type="component" value="Unassembled WGS sequence"/>
</dbReference>
<name>A0A8H3H8S1_9AGAM</name>
<evidence type="ECO:0000313" key="1">
    <source>
        <dbReference type="EMBL" id="CAE6491509.1"/>
    </source>
</evidence>
<dbReference type="EMBL" id="CAJMWY010002596">
    <property type="protein sequence ID" value="CAE6491509.1"/>
    <property type="molecule type" value="Genomic_DNA"/>
</dbReference>
<dbReference type="PANTHER" id="PTHR14187:SF5">
    <property type="entry name" value="HEAT SHOCK 70 KDA PROTEIN 12A"/>
    <property type="match status" value="1"/>
</dbReference>
<dbReference type="AlphaFoldDB" id="A0A8H3H8S1"/>